<gene>
    <name evidence="2" type="ORF">TRIADDRAFT_59134</name>
</gene>
<dbReference type="KEGG" id="tad:TRIADDRAFT_59134"/>
<evidence type="ECO:0000313" key="2">
    <source>
        <dbReference type="EMBL" id="EDV22654.1"/>
    </source>
</evidence>
<dbReference type="SMART" id="SM00454">
    <property type="entry name" value="SAM"/>
    <property type="match status" value="1"/>
</dbReference>
<dbReference type="PROSITE" id="PS50105">
    <property type="entry name" value="SAM_DOMAIN"/>
    <property type="match status" value="1"/>
</dbReference>
<evidence type="ECO:0000259" key="1">
    <source>
        <dbReference type="PROSITE" id="PS50105"/>
    </source>
</evidence>
<organism evidence="2 3">
    <name type="scientific">Trichoplax adhaerens</name>
    <name type="common">Trichoplax reptans</name>
    <dbReference type="NCBI Taxonomy" id="10228"/>
    <lineage>
        <taxon>Eukaryota</taxon>
        <taxon>Metazoa</taxon>
        <taxon>Placozoa</taxon>
        <taxon>Uniplacotomia</taxon>
        <taxon>Trichoplacea</taxon>
        <taxon>Trichoplacidae</taxon>
        <taxon>Trichoplax</taxon>
    </lineage>
</organism>
<dbReference type="HOGENOM" id="CLU_150863_0_0_1"/>
<evidence type="ECO:0000313" key="3">
    <source>
        <dbReference type="Proteomes" id="UP000009022"/>
    </source>
</evidence>
<dbReference type="GO" id="GO:0043539">
    <property type="term" value="F:protein serine/threonine kinase activator activity"/>
    <property type="evidence" value="ECO:0000318"/>
    <property type="project" value="GO_Central"/>
</dbReference>
<keyword evidence="3" id="KW-1185">Reference proteome</keyword>
<dbReference type="OMA" id="QYKACFT"/>
<dbReference type="PhylomeDB" id="B3S4L9"/>
<sequence length="125" mass="14406">MAGIENEYGIPSCINWQAEAVADFIENIGFKQYRKTFLQNEIKGRNLIAVDASTLPKMGITDFDHIKIITKNIRELLKIEKPNSKRSIALPPRGTIATFLERKSRTGKTYDNLKFIPEDYIEEDW</sequence>
<dbReference type="CTD" id="6756249"/>
<dbReference type="InterPro" id="IPR001660">
    <property type="entry name" value="SAM"/>
</dbReference>
<accession>B3S4L9</accession>
<dbReference type="RefSeq" id="XP_002115198.1">
    <property type="nucleotide sequence ID" value="XM_002115162.1"/>
</dbReference>
<dbReference type="Pfam" id="PF07647">
    <property type="entry name" value="SAM_2"/>
    <property type="match status" value="1"/>
</dbReference>
<dbReference type="PANTHER" id="PTHR46829">
    <property type="entry name" value="STERILE ALPHA MOTIF DOMAIN-CONTAINING PROTEIN 15"/>
    <property type="match status" value="1"/>
</dbReference>
<dbReference type="eggNOG" id="ENOG502S3Z4">
    <property type="taxonomic scope" value="Eukaryota"/>
</dbReference>
<protein>
    <recommendedName>
        <fullName evidence="1">SAM domain-containing protein</fullName>
    </recommendedName>
</protein>
<dbReference type="PANTHER" id="PTHR46829:SF1">
    <property type="entry name" value="STERILE ALPHA MOTIF DOMAIN-CONTAINING PROTEIN 15"/>
    <property type="match status" value="1"/>
</dbReference>
<dbReference type="Proteomes" id="UP000009022">
    <property type="component" value="Unassembled WGS sequence"/>
</dbReference>
<dbReference type="EMBL" id="DS985249">
    <property type="protein sequence ID" value="EDV22654.1"/>
    <property type="molecule type" value="Genomic_DNA"/>
</dbReference>
<dbReference type="Gene3D" id="1.10.150.50">
    <property type="entry name" value="Transcription Factor, Ets-1"/>
    <property type="match status" value="1"/>
</dbReference>
<dbReference type="GeneID" id="6756249"/>
<dbReference type="CDD" id="cd09530">
    <property type="entry name" value="SAM_Samd14"/>
    <property type="match status" value="1"/>
</dbReference>
<dbReference type="GO" id="GO:0007165">
    <property type="term" value="P:signal transduction"/>
    <property type="evidence" value="ECO:0000318"/>
    <property type="project" value="GO_Central"/>
</dbReference>
<dbReference type="InParanoid" id="B3S4L9"/>
<feature type="domain" description="SAM" evidence="1">
    <location>
        <begin position="16"/>
        <end position="79"/>
    </location>
</feature>
<proteinExistence type="predicted"/>
<dbReference type="InterPro" id="IPR013761">
    <property type="entry name" value="SAM/pointed_sf"/>
</dbReference>
<reference evidence="2 3" key="1">
    <citation type="journal article" date="2008" name="Nature">
        <title>The Trichoplax genome and the nature of placozoans.</title>
        <authorList>
            <person name="Srivastava M."/>
            <person name="Begovic E."/>
            <person name="Chapman J."/>
            <person name="Putnam N.H."/>
            <person name="Hellsten U."/>
            <person name="Kawashima T."/>
            <person name="Kuo A."/>
            <person name="Mitros T."/>
            <person name="Salamov A."/>
            <person name="Carpenter M.L."/>
            <person name="Signorovitch A.Y."/>
            <person name="Moreno M.A."/>
            <person name="Kamm K."/>
            <person name="Grimwood J."/>
            <person name="Schmutz J."/>
            <person name="Shapiro H."/>
            <person name="Grigoriev I.V."/>
            <person name="Buss L.W."/>
            <person name="Schierwater B."/>
            <person name="Dellaporta S.L."/>
            <person name="Rokhsar D.S."/>
        </authorList>
    </citation>
    <scope>NUCLEOTIDE SEQUENCE [LARGE SCALE GENOMIC DNA]</scope>
    <source>
        <strain evidence="2 3">Grell-BS-1999</strain>
    </source>
</reference>
<name>B3S4L9_TRIAD</name>
<dbReference type="AlphaFoldDB" id="B3S4L9"/>
<dbReference type="SUPFAM" id="SSF47769">
    <property type="entry name" value="SAM/Pointed domain"/>
    <property type="match status" value="1"/>
</dbReference>
<dbReference type="OrthoDB" id="6133291at2759"/>